<proteinExistence type="predicted"/>
<organism evidence="3">
    <name type="scientific">marine sediment metagenome</name>
    <dbReference type="NCBI Taxonomy" id="412755"/>
    <lineage>
        <taxon>unclassified sequences</taxon>
        <taxon>metagenomes</taxon>
        <taxon>ecological metagenomes</taxon>
    </lineage>
</organism>
<keyword evidence="1" id="KW-0547">Nucleotide-binding</keyword>
<dbReference type="InterPro" id="IPR005225">
    <property type="entry name" value="Small_GTP-bd"/>
</dbReference>
<gene>
    <name evidence="3" type="ORF">S06H3_13194</name>
</gene>
<dbReference type="SUPFAM" id="SSF103196">
    <property type="entry name" value="Roadblock/LC7 domain"/>
    <property type="match status" value="1"/>
</dbReference>
<dbReference type="GO" id="GO:0005525">
    <property type="term" value="F:GTP binding"/>
    <property type="evidence" value="ECO:0007669"/>
    <property type="project" value="InterPro"/>
</dbReference>
<dbReference type="SUPFAM" id="SSF52540">
    <property type="entry name" value="P-loop containing nucleoside triphosphate hydrolases"/>
    <property type="match status" value="1"/>
</dbReference>
<evidence type="ECO:0000313" key="3">
    <source>
        <dbReference type="EMBL" id="GAI12928.1"/>
    </source>
</evidence>
<dbReference type="Gene3D" id="3.30.450.30">
    <property type="entry name" value="Dynein light chain 2a, cytoplasmic"/>
    <property type="match status" value="1"/>
</dbReference>
<dbReference type="SMART" id="SM00174">
    <property type="entry name" value="RHO"/>
    <property type="match status" value="1"/>
</dbReference>
<dbReference type="PROSITE" id="PS51421">
    <property type="entry name" value="RAS"/>
    <property type="match status" value="1"/>
</dbReference>
<dbReference type="SMART" id="SM00175">
    <property type="entry name" value="RAB"/>
    <property type="match status" value="1"/>
</dbReference>
<dbReference type="PANTHER" id="PTHR47978">
    <property type="match status" value="1"/>
</dbReference>
<dbReference type="AlphaFoldDB" id="X1L1V3"/>
<dbReference type="InterPro" id="IPR027417">
    <property type="entry name" value="P-loop_NTPase"/>
</dbReference>
<accession>X1L1V3</accession>
<protein>
    <recommendedName>
        <fullName evidence="2">Roadblock/LAMTOR2 domain-containing protein</fullName>
    </recommendedName>
</protein>
<dbReference type="PRINTS" id="PR00449">
    <property type="entry name" value="RASTRNSFRMNG"/>
</dbReference>
<dbReference type="Gene3D" id="3.40.50.300">
    <property type="entry name" value="P-loop containing nucleotide triphosphate hydrolases"/>
    <property type="match status" value="1"/>
</dbReference>
<dbReference type="GO" id="GO:0003924">
    <property type="term" value="F:GTPase activity"/>
    <property type="evidence" value="ECO:0007669"/>
    <property type="project" value="InterPro"/>
</dbReference>
<reference evidence="3" key="1">
    <citation type="journal article" date="2014" name="Front. Microbiol.">
        <title>High frequency of phylogenetically diverse reductive dehalogenase-homologous genes in deep subseafloor sedimentary metagenomes.</title>
        <authorList>
            <person name="Kawai M."/>
            <person name="Futagami T."/>
            <person name="Toyoda A."/>
            <person name="Takaki Y."/>
            <person name="Nishi S."/>
            <person name="Hori S."/>
            <person name="Arai W."/>
            <person name="Tsubouchi T."/>
            <person name="Morono Y."/>
            <person name="Uchiyama I."/>
            <person name="Ito T."/>
            <person name="Fujiyama A."/>
            <person name="Inagaki F."/>
            <person name="Takami H."/>
        </authorList>
    </citation>
    <scope>NUCLEOTIDE SEQUENCE</scope>
    <source>
        <strain evidence="3">Expedition CK06-06</strain>
    </source>
</reference>
<sequence length="327" mass="36708">MGKFLNTGQLTQILKNYFNEVEGILGVAICDRDGFIIASEFKEGNEEESDSIIGAISAILDNYIDRIKSEFGTKGSFFNMTTTGDKKFAFCSEGPRSILTTVADQSTSDNALKVYSAHVARKIELILEGNEEVSPEIPEIIKALAKTREGELPRMAGEYSHKLILTGDYQVGKTSLIRRFVKNAFQKEYLSTLGVAISKKSIDLTDKIKMNFIIWDIGGQSFQMAPYRSKFYNGANAAFIIIDRTRQNHLSSVEKWYNDIKNSIKKKIPIVIVGNKSDLIDQSVISEDDIKEVAKQFDFHYILTSAKTGLQVNDAFLYIAYRVIETL</sequence>
<evidence type="ECO:0000259" key="2">
    <source>
        <dbReference type="SMART" id="SM00960"/>
    </source>
</evidence>
<feature type="domain" description="Roadblock/LAMTOR2" evidence="2">
    <location>
        <begin position="11"/>
        <end position="103"/>
    </location>
</feature>
<dbReference type="NCBIfam" id="TIGR00231">
    <property type="entry name" value="small_GTP"/>
    <property type="match status" value="1"/>
</dbReference>
<dbReference type="FunFam" id="3.40.50.300:FF:001447">
    <property type="entry name" value="Ras-related protein Rab-1B"/>
    <property type="match status" value="1"/>
</dbReference>
<comment type="caution">
    <text evidence="3">The sequence shown here is derived from an EMBL/GenBank/DDBJ whole genome shotgun (WGS) entry which is preliminary data.</text>
</comment>
<dbReference type="CDD" id="cd00154">
    <property type="entry name" value="Rab"/>
    <property type="match status" value="1"/>
</dbReference>
<dbReference type="InterPro" id="IPR001806">
    <property type="entry name" value="Small_GTPase"/>
</dbReference>
<name>X1L1V3_9ZZZZ</name>
<dbReference type="InterPro" id="IPR004942">
    <property type="entry name" value="Roadblock/LAMTOR2_dom"/>
</dbReference>
<dbReference type="SMART" id="SM00960">
    <property type="entry name" value="Robl_LC7"/>
    <property type="match status" value="1"/>
</dbReference>
<dbReference type="EMBL" id="BARV01006441">
    <property type="protein sequence ID" value="GAI12928.1"/>
    <property type="molecule type" value="Genomic_DNA"/>
</dbReference>
<dbReference type="Pfam" id="PF00071">
    <property type="entry name" value="Ras"/>
    <property type="match status" value="1"/>
</dbReference>
<evidence type="ECO:0000256" key="1">
    <source>
        <dbReference type="ARBA" id="ARBA00022741"/>
    </source>
</evidence>
<dbReference type="PROSITE" id="PS51419">
    <property type="entry name" value="RAB"/>
    <property type="match status" value="1"/>
</dbReference>
<dbReference type="SMART" id="SM00173">
    <property type="entry name" value="RAS"/>
    <property type="match status" value="1"/>
</dbReference>